<dbReference type="EMBL" id="CAUYUJ010015785">
    <property type="protein sequence ID" value="CAK0858085.1"/>
    <property type="molecule type" value="Genomic_DNA"/>
</dbReference>
<keyword evidence="2" id="KW-1185">Reference proteome</keyword>
<comment type="caution">
    <text evidence="1">The sequence shown here is derived from an EMBL/GenBank/DDBJ whole genome shotgun (WGS) entry which is preliminary data.</text>
</comment>
<sequence length="111" mass="12116">MAALPRDPTSWQRGSEICGLNFRSYLAGTGATWKKSGEDRGEPLYGRGVYLTDRITKSDEYSKSVFSPDSGAELHTMLVVRCVGGRCNVQTGSEIDTEGLRNGVFFGPFDS</sequence>
<evidence type="ECO:0008006" key="3">
    <source>
        <dbReference type="Google" id="ProtNLM"/>
    </source>
</evidence>
<protein>
    <recommendedName>
        <fullName evidence="3">PARP</fullName>
    </recommendedName>
</protein>
<proteinExistence type="predicted"/>
<dbReference type="Proteomes" id="UP001189429">
    <property type="component" value="Unassembled WGS sequence"/>
</dbReference>
<dbReference type="Gene3D" id="3.90.228.10">
    <property type="match status" value="1"/>
</dbReference>
<dbReference type="SUPFAM" id="SSF56399">
    <property type="entry name" value="ADP-ribosylation"/>
    <property type="match status" value="1"/>
</dbReference>
<gene>
    <name evidence="1" type="ORF">PCOR1329_LOCUS47983</name>
</gene>
<evidence type="ECO:0000313" key="1">
    <source>
        <dbReference type="EMBL" id="CAK0858085.1"/>
    </source>
</evidence>
<name>A0ABN9UGK7_9DINO</name>
<accession>A0ABN9UGK7</accession>
<reference evidence="1" key="1">
    <citation type="submission" date="2023-10" db="EMBL/GenBank/DDBJ databases">
        <authorList>
            <person name="Chen Y."/>
            <person name="Shah S."/>
            <person name="Dougan E. K."/>
            <person name="Thang M."/>
            <person name="Chan C."/>
        </authorList>
    </citation>
    <scope>NUCLEOTIDE SEQUENCE [LARGE SCALE GENOMIC DNA]</scope>
</reference>
<organism evidence="1 2">
    <name type="scientific">Prorocentrum cordatum</name>
    <dbReference type="NCBI Taxonomy" id="2364126"/>
    <lineage>
        <taxon>Eukaryota</taxon>
        <taxon>Sar</taxon>
        <taxon>Alveolata</taxon>
        <taxon>Dinophyceae</taxon>
        <taxon>Prorocentrales</taxon>
        <taxon>Prorocentraceae</taxon>
        <taxon>Prorocentrum</taxon>
    </lineage>
</organism>
<feature type="non-terminal residue" evidence="1">
    <location>
        <position position="111"/>
    </location>
</feature>
<evidence type="ECO:0000313" key="2">
    <source>
        <dbReference type="Proteomes" id="UP001189429"/>
    </source>
</evidence>